<accession>A0A167J8G5</accession>
<dbReference type="InterPro" id="IPR052162">
    <property type="entry name" value="Sensor_kinase/Photoreceptor"/>
</dbReference>
<dbReference type="InterPro" id="IPR013655">
    <property type="entry name" value="PAS_fold_3"/>
</dbReference>
<name>A0A167J8G5_9FLAO</name>
<feature type="domain" description="PAC" evidence="8">
    <location>
        <begin position="91"/>
        <end position="142"/>
    </location>
</feature>
<dbReference type="PRINTS" id="PR00344">
    <property type="entry name" value="BCTRLSENSOR"/>
</dbReference>
<feature type="domain" description="PAC" evidence="8">
    <location>
        <begin position="220"/>
        <end position="273"/>
    </location>
</feature>
<dbReference type="SMART" id="SM00091">
    <property type="entry name" value="PAS"/>
    <property type="match status" value="2"/>
</dbReference>
<dbReference type="InterPro" id="IPR004358">
    <property type="entry name" value="Sig_transdc_His_kin-like_C"/>
</dbReference>
<dbReference type="InterPro" id="IPR000700">
    <property type="entry name" value="PAS-assoc_C"/>
</dbReference>
<evidence type="ECO:0000259" key="7">
    <source>
        <dbReference type="PROSITE" id="PS50112"/>
    </source>
</evidence>
<evidence type="ECO:0000256" key="2">
    <source>
        <dbReference type="ARBA" id="ARBA00012438"/>
    </source>
</evidence>
<evidence type="ECO:0000313" key="9">
    <source>
        <dbReference type="EMBL" id="OAB80426.1"/>
    </source>
</evidence>
<dbReference type="InterPro" id="IPR035965">
    <property type="entry name" value="PAS-like_dom_sf"/>
</dbReference>
<evidence type="ECO:0000256" key="1">
    <source>
        <dbReference type="ARBA" id="ARBA00000085"/>
    </source>
</evidence>
<dbReference type="PROSITE" id="PS50112">
    <property type="entry name" value="PAS"/>
    <property type="match status" value="2"/>
</dbReference>
<dbReference type="CDD" id="cd00130">
    <property type="entry name" value="PAS"/>
    <property type="match status" value="2"/>
</dbReference>
<dbReference type="SUPFAM" id="SSF55785">
    <property type="entry name" value="PYP-like sensor domain (PAS domain)"/>
    <property type="match status" value="4"/>
</dbReference>
<dbReference type="Pfam" id="PF02518">
    <property type="entry name" value="HATPase_c"/>
    <property type="match status" value="1"/>
</dbReference>
<evidence type="ECO:0000256" key="5">
    <source>
        <dbReference type="ARBA" id="ARBA00022777"/>
    </source>
</evidence>
<evidence type="ECO:0000259" key="8">
    <source>
        <dbReference type="PROSITE" id="PS50113"/>
    </source>
</evidence>
<dbReference type="EC" id="2.7.13.3" evidence="2"/>
<sequence>MNYLKTEPISDKFFLEGLLENQLSDGNWLVEITNPALCKASSSFWKSLGYSDGYKTLEKFRWELFIVNEGGNNLHEEINNFLNNHFSNATFSKEAKFIKKDGSFIWMAAKGRIVLDKNKNHLLFISFTDISKYKKKEESFQKKIDFHKQLIEGTNTGTWRWNPRTEELKINSCWANILGYTLEELHPITGETYRTLTHPDDVEKSTEVFQEHVEGKTPFYEFETRMKHKDGHWVWIRDKGKVISRYKDGTPKWIGGSHQEITQHKNDELQLSKYKDLLERSNEAARIGSWDIDLKNNNLTWSKTTKEIHEVNQDYIPVSQTALDFYKKGTSYDTIIQVFENCITKGEKYDVNVEIITAKGNHKWVRAIGIPVMDNGVCTRAYGLFQDIDRITKAQKQLEFKEKQLRLTFKNAANGMGMVDLTGKWMRVNKSLCKILGYTVEELLQLKFHDITHPEDLSKNLPYFNEMLSGERDHYKTEKRYLHKDGHSLFANLAVSIVRNEENQPLHFVAQITDISDKKKKDKKIKALLDVTVEQNKRLLNFAHIVSHNLRSHSGNFLMLLNLIEEEIPAHTQNVYFPFLKGNAENLSDTITGLNEVVKMSAHVNEQLKSVNLLTTIEGIISNLAPTLIQPDFLIAIDINEDITAKVIPAYLKSIILNLLTNAIKYQDTKKDSYLQIAASVTNNNLIISFKDNGLGIDMELYGSKIFGMYKTFHDNENSQGIGLFITKNQVETMGGTISVESAVGVGTTFQITLKTEEK</sequence>
<keyword evidence="10" id="KW-1185">Reference proteome</keyword>
<dbReference type="OrthoDB" id="5522855at2"/>
<evidence type="ECO:0000256" key="4">
    <source>
        <dbReference type="ARBA" id="ARBA00022679"/>
    </source>
</evidence>
<proteinExistence type="predicted"/>
<dbReference type="PROSITE" id="PS50109">
    <property type="entry name" value="HIS_KIN"/>
    <property type="match status" value="1"/>
</dbReference>
<evidence type="ECO:0000256" key="3">
    <source>
        <dbReference type="ARBA" id="ARBA00022553"/>
    </source>
</evidence>
<dbReference type="STRING" id="1763537.ULVI_06735"/>
<dbReference type="RefSeq" id="WP_082830795.1">
    <property type="nucleotide sequence ID" value="NZ_LRXL01000026.1"/>
</dbReference>
<dbReference type="SMART" id="SM00387">
    <property type="entry name" value="HATPase_c"/>
    <property type="match status" value="1"/>
</dbReference>
<dbReference type="Gene3D" id="3.30.450.20">
    <property type="entry name" value="PAS domain"/>
    <property type="match status" value="4"/>
</dbReference>
<feature type="domain" description="PAC" evidence="8">
    <location>
        <begin position="475"/>
        <end position="527"/>
    </location>
</feature>
<dbReference type="InterPro" id="IPR003594">
    <property type="entry name" value="HATPase_dom"/>
</dbReference>
<keyword evidence="4" id="KW-0808">Transferase</keyword>
<feature type="domain" description="PAS" evidence="7">
    <location>
        <begin position="401"/>
        <end position="471"/>
    </location>
</feature>
<dbReference type="AlphaFoldDB" id="A0A167J8G5"/>
<dbReference type="InterPro" id="IPR000014">
    <property type="entry name" value="PAS"/>
</dbReference>
<dbReference type="EMBL" id="LRXL01000026">
    <property type="protein sequence ID" value="OAB80426.1"/>
    <property type="molecule type" value="Genomic_DNA"/>
</dbReference>
<dbReference type="Gene3D" id="3.30.565.10">
    <property type="entry name" value="Histidine kinase-like ATPase, C-terminal domain"/>
    <property type="match status" value="1"/>
</dbReference>
<feature type="domain" description="Histidine kinase" evidence="6">
    <location>
        <begin position="545"/>
        <end position="758"/>
    </location>
</feature>
<dbReference type="InterPro" id="IPR001610">
    <property type="entry name" value="PAC"/>
</dbReference>
<feature type="domain" description="PAS" evidence="7">
    <location>
        <begin position="143"/>
        <end position="216"/>
    </location>
</feature>
<dbReference type="GO" id="GO:0004673">
    <property type="term" value="F:protein histidine kinase activity"/>
    <property type="evidence" value="ECO:0007669"/>
    <property type="project" value="UniProtKB-EC"/>
</dbReference>
<evidence type="ECO:0000259" key="6">
    <source>
        <dbReference type="PROSITE" id="PS50109"/>
    </source>
</evidence>
<dbReference type="PANTHER" id="PTHR43304">
    <property type="entry name" value="PHYTOCHROME-LIKE PROTEIN CPH1"/>
    <property type="match status" value="1"/>
</dbReference>
<dbReference type="NCBIfam" id="TIGR00229">
    <property type="entry name" value="sensory_box"/>
    <property type="match status" value="2"/>
</dbReference>
<dbReference type="PROSITE" id="PS50113">
    <property type="entry name" value="PAC"/>
    <property type="match status" value="3"/>
</dbReference>
<dbReference type="Proteomes" id="UP000077013">
    <property type="component" value="Unassembled WGS sequence"/>
</dbReference>
<organism evidence="9 10">
    <name type="scientific">Cochleicola gelatinilyticus</name>
    <dbReference type="NCBI Taxonomy" id="1763537"/>
    <lineage>
        <taxon>Bacteria</taxon>
        <taxon>Pseudomonadati</taxon>
        <taxon>Bacteroidota</taxon>
        <taxon>Flavobacteriia</taxon>
        <taxon>Flavobacteriales</taxon>
        <taxon>Flavobacteriaceae</taxon>
        <taxon>Cochleicola</taxon>
    </lineage>
</organism>
<evidence type="ECO:0000313" key="10">
    <source>
        <dbReference type="Proteomes" id="UP000077013"/>
    </source>
</evidence>
<dbReference type="Pfam" id="PF13426">
    <property type="entry name" value="PAS_9"/>
    <property type="match status" value="2"/>
</dbReference>
<gene>
    <name evidence="9" type="ORF">ULVI_06735</name>
</gene>
<dbReference type="InterPro" id="IPR005467">
    <property type="entry name" value="His_kinase_dom"/>
</dbReference>
<keyword evidence="5" id="KW-0418">Kinase</keyword>
<keyword evidence="3" id="KW-0597">Phosphoprotein</keyword>
<dbReference type="SMART" id="SM00086">
    <property type="entry name" value="PAC"/>
    <property type="match status" value="4"/>
</dbReference>
<reference evidence="9 10" key="1">
    <citation type="submission" date="2016-02" db="EMBL/GenBank/DDBJ databases">
        <title>Ulvibacter sp. LPB0005, isolated from Thais luteostoma.</title>
        <authorList>
            <person name="Shin S.-K."/>
            <person name="Yi H."/>
        </authorList>
    </citation>
    <scope>NUCLEOTIDE SEQUENCE [LARGE SCALE GENOMIC DNA]</scope>
    <source>
        <strain evidence="9 10">LPB0005</strain>
    </source>
</reference>
<protein>
    <recommendedName>
        <fullName evidence="2">histidine kinase</fullName>
        <ecNumber evidence="2">2.7.13.3</ecNumber>
    </recommendedName>
</protein>
<dbReference type="SUPFAM" id="SSF55874">
    <property type="entry name" value="ATPase domain of HSP90 chaperone/DNA topoisomerase II/histidine kinase"/>
    <property type="match status" value="1"/>
</dbReference>
<dbReference type="Pfam" id="PF08447">
    <property type="entry name" value="PAS_3"/>
    <property type="match status" value="2"/>
</dbReference>
<dbReference type="PANTHER" id="PTHR43304:SF1">
    <property type="entry name" value="PAC DOMAIN-CONTAINING PROTEIN"/>
    <property type="match status" value="1"/>
</dbReference>
<dbReference type="InterPro" id="IPR036890">
    <property type="entry name" value="HATPase_C_sf"/>
</dbReference>
<comment type="catalytic activity">
    <reaction evidence="1">
        <text>ATP + protein L-histidine = ADP + protein N-phospho-L-histidine.</text>
        <dbReference type="EC" id="2.7.13.3"/>
    </reaction>
</comment>
<comment type="caution">
    <text evidence="9">The sequence shown here is derived from an EMBL/GenBank/DDBJ whole genome shotgun (WGS) entry which is preliminary data.</text>
</comment>